<dbReference type="PANTHER" id="PTHR24148:SF73">
    <property type="entry name" value="HET DOMAIN PROTEIN (AFU_ORTHOLOGUE AFUA_8G01020)"/>
    <property type="match status" value="1"/>
</dbReference>
<dbReference type="EMBL" id="MU003694">
    <property type="protein sequence ID" value="KAF2815182.1"/>
    <property type="molecule type" value="Genomic_DNA"/>
</dbReference>
<evidence type="ECO:0000313" key="4">
    <source>
        <dbReference type="RefSeq" id="XP_033582146.1"/>
    </source>
</evidence>
<dbReference type="InterPro" id="IPR010730">
    <property type="entry name" value="HET"/>
</dbReference>
<feature type="domain" description="Heterokaryon incompatibility" evidence="1">
    <location>
        <begin position="1"/>
        <end position="77"/>
    </location>
</feature>
<evidence type="ECO:0000313" key="2">
    <source>
        <dbReference type="EMBL" id="KAF2815182.1"/>
    </source>
</evidence>
<evidence type="ECO:0000259" key="1">
    <source>
        <dbReference type="Pfam" id="PF06985"/>
    </source>
</evidence>
<organism evidence="2">
    <name type="scientific">Mytilinidion resinicola</name>
    <dbReference type="NCBI Taxonomy" id="574789"/>
    <lineage>
        <taxon>Eukaryota</taxon>
        <taxon>Fungi</taxon>
        <taxon>Dikarya</taxon>
        <taxon>Ascomycota</taxon>
        <taxon>Pezizomycotina</taxon>
        <taxon>Dothideomycetes</taxon>
        <taxon>Pleosporomycetidae</taxon>
        <taxon>Mytilinidiales</taxon>
        <taxon>Mytilinidiaceae</taxon>
        <taxon>Mytilinidion</taxon>
    </lineage>
</organism>
<accession>A0A6A6Z1Y7</accession>
<dbReference type="Pfam" id="PF06985">
    <property type="entry name" value="HET"/>
    <property type="match status" value="1"/>
</dbReference>
<dbReference type="InterPro" id="IPR052895">
    <property type="entry name" value="HetReg/Transcr_Mod"/>
</dbReference>
<reference evidence="4" key="2">
    <citation type="submission" date="2020-04" db="EMBL/GenBank/DDBJ databases">
        <authorList>
            <consortium name="NCBI Genome Project"/>
        </authorList>
    </citation>
    <scope>NUCLEOTIDE SEQUENCE</scope>
    <source>
        <strain evidence="4">CBS 304.34</strain>
    </source>
</reference>
<dbReference type="PANTHER" id="PTHR24148">
    <property type="entry name" value="ANKYRIN REPEAT DOMAIN-CONTAINING PROTEIN 39 HOMOLOG-RELATED"/>
    <property type="match status" value="1"/>
</dbReference>
<dbReference type="GeneID" id="54467854"/>
<sequence length="231" mass="26540">MGRVYEHAAHTIVFLRLASQETDLLFNISKSLRPPGQLGHSRAFLEQFRGLSIREYKNIVKDIFTRTWFSRVWVLQELVLSSNPWVQCGISRTKWKRLCEHLLDPFPAGVATGELGRLLRPLTDMDEARNRFNVNRATTGVHSYDRFFDLIISRRGMGASDPRDMIYAHLGMADVHTQNTFGIDYEQSCSQVLEDVATQFIRSSKDLSILNHIGNIELVKRQPKPPTWVPD</sequence>
<dbReference type="Proteomes" id="UP000504636">
    <property type="component" value="Unplaced"/>
</dbReference>
<keyword evidence="3" id="KW-1185">Reference proteome</keyword>
<proteinExistence type="predicted"/>
<name>A0A6A6Z1Y7_9PEZI</name>
<gene>
    <name evidence="2 4" type="ORF">BDZ99DRAFT_549771</name>
</gene>
<evidence type="ECO:0000313" key="3">
    <source>
        <dbReference type="Proteomes" id="UP000504636"/>
    </source>
</evidence>
<protein>
    <recommendedName>
        <fullName evidence="1">Heterokaryon incompatibility domain-containing protein</fullName>
    </recommendedName>
</protein>
<dbReference type="OrthoDB" id="2157530at2759"/>
<reference evidence="4" key="3">
    <citation type="submission" date="2025-04" db="UniProtKB">
        <authorList>
            <consortium name="RefSeq"/>
        </authorList>
    </citation>
    <scope>IDENTIFICATION</scope>
    <source>
        <strain evidence="4">CBS 304.34</strain>
    </source>
</reference>
<dbReference type="AlphaFoldDB" id="A0A6A6Z1Y7"/>
<dbReference type="RefSeq" id="XP_033582146.1">
    <property type="nucleotide sequence ID" value="XM_033726961.1"/>
</dbReference>
<reference evidence="2 4" key="1">
    <citation type="journal article" date="2020" name="Stud. Mycol.">
        <title>101 Dothideomycetes genomes: a test case for predicting lifestyles and emergence of pathogens.</title>
        <authorList>
            <person name="Haridas S."/>
            <person name="Albert R."/>
            <person name="Binder M."/>
            <person name="Bloem J."/>
            <person name="Labutti K."/>
            <person name="Salamov A."/>
            <person name="Andreopoulos B."/>
            <person name="Baker S."/>
            <person name="Barry K."/>
            <person name="Bills G."/>
            <person name="Bluhm B."/>
            <person name="Cannon C."/>
            <person name="Castanera R."/>
            <person name="Culley D."/>
            <person name="Daum C."/>
            <person name="Ezra D."/>
            <person name="Gonzalez J."/>
            <person name="Henrissat B."/>
            <person name="Kuo A."/>
            <person name="Liang C."/>
            <person name="Lipzen A."/>
            <person name="Lutzoni F."/>
            <person name="Magnuson J."/>
            <person name="Mondo S."/>
            <person name="Nolan M."/>
            <person name="Ohm R."/>
            <person name="Pangilinan J."/>
            <person name="Park H.-J."/>
            <person name="Ramirez L."/>
            <person name="Alfaro M."/>
            <person name="Sun H."/>
            <person name="Tritt A."/>
            <person name="Yoshinaga Y."/>
            <person name="Zwiers L.-H."/>
            <person name="Turgeon B."/>
            <person name="Goodwin S."/>
            <person name="Spatafora J."/>
            <person name="Crous P."/>
            <person name="Grigoriev I."/>
        </authorList>
    </citation>
    <scope>NUCLEOTIDE SEQUENCE</scope>
    <source>
        <strain evidence="2 4">CBS 304.34</strain>
    </source>
</reference>